<organism evidence="1 2">
    <name type="scientific">[Myrmecia] bisecta</name>
    <dbReference type="NCBI Taxonomy" id="41462"/>
    <lineage>
        <taxon>Eukaryota</taxon>
        <taxon>Viridiplantae</taxon>
        <taxon>Chlorophyta</taxon>
        <taxon>core chlorophytes</taxon>
        <taxon>Trebouxiophyceae</taxon>
        <taxon>Trebouxiales</taxon>
        <taxon>Trebouxiaceae</taxon>
        <taxon>Myrmecia</taxon>
    </lineage>
</organism>
<dbReference type="PANTHER" id="PTHR35128:SF1">
    <property type="entry name" value="SECRETION-REGULATING GUANINE NUCLEOTIDE EXCHANGE FACTOR"/>
    <property type="match status" value="1"/>
</dbReference>
<name>A0AAW1QS02_9CHLO</name>
<dbReference type="SUPFAM" id="SSF53474">
    <property type="entry name" value="alpha/beta-Hydrolases"/>
    <property type="match status" value="1"/>
</dbReference>
<dbReference type="InterPro" id="IPR029058">
    <property type="entry name" value="AB_hydrolase_fold"/>
</dbReference>
<dbReference type="Proteomes" id="UP001489004">
    <property type="component" value="Unassembled WGS sequence"/>
</dbReference>
<sequence>MPNSTTARLPGNNVPAVREEVHGMEVVISKSKAPAALLLLFHGCSRSPLDWFVSQPGCKACLGYPEELVVTRLAAARGFTSVAFSSSNTAHRCWDAHRPPESSHDIKQVVRVLQTLQTREHWECLPIYALGASSGGHMVLMLAFRIAFKGIACQIMAIDPRVFEQQPRAWGDPRNSFTYPPCMFIHMPRDVHTAAGVKADIRAMQKKGIHVGELLAGPLPLTPDLITSRFHDLEQGAAAAIVHALRHATLLDAAGYFISDPRQTAPQWQALVRTKVPATESLHMDLLAELFNFAYASHELTSQFMAATLDWWQRGT</sequence>
<dbReference type="AlphaFoldDB" id="A0AAW1QS02"/>
<keyword evidence="2" id="KW-1185">Reference proteome</keyword>
<evidence type="ECO:0000313" key="2">
    <source>
        <dbReference type="Proteomes" id="UP001489004"/>
    </source>
</evidence>
<proteinExistence type="predicted"/>
<comment type="caution">
    <text evidence="1">The sequence shown here is derived from an EMBL/GenBank/DDBJ whole genome shotgun (WGS) entry which is preliminary data.</text>
</comment>
<dbReference type="Gene3D" id="3.40.50.1820">
    <property type="entry name" value="alpha/beta hydrolase"/>
    <property type="match status" value="1"/>
</dbReference>
<reference evidence="1 2" key="1">
    <citation type="journal article" date="2024" name="Nat. Commun.">
        <title>Phylogenomics reveals the evolutionary origins of lichenization in chlorophyte algae.</title>
        <authorList>
            <person name="Puginier C."/>
            <person name="Libourel C."/>
            <person name="Otte J."/>
            <person name="Skaloud P."/>
            <person name="Haon M."/>
            <person name="Grisel S."/>
            <person name="Petersen M."/>
            <person name="Berrin J.G."/>
            <person name="Delaux P.M."/>
            <person name="Dal Grande F."/>
            <person name="Keller J."/>
        </authorList>
    </citation>
    <scope>NUCLEOTIDE SEQUENCE [LARGE SCALE GENOMIC DNA]</scope>
    <source>
        <strain evidence="1 2">SAG 2043</strain>
    </source>
</reference>
<evidence type="ECO:0000313" key="1">
    <source>
        <dbReference type="EMBL" id="KAK9824232.1"/>
    </source>
</evidence>
<gene>
    <name evidence="1" type="ORF">WJX72_008793</name>
</gene>
<dbReference type="PANTHER" id="PTHR35128">
    <property type="entry name" value="SECRETION-REGULATING GUANINE NUCLEOTIDE EXCHANGE FACTOR"/>
    <property type="match status" value="1"/>
</dbReference>
<accession>A0AAW1QS02</accession>
<dbReference type="EMBL" id="JALJOR010000002">
    <property type="protein sequence ID" value="KAK9824232.1"/>
    <property type="molecule type" value="Genomic_DNA"/>
</dbReference>
<protein>
    <submittedName>
        <fullName evidence="1">Uncharacterized protein</fullName>
    </submittedName>
</protein>